<feature type="compositionally biased region" description="Basic and acidic residues" evidence="9">
    <location>
        <begin position="459"/>
        <end position="476"/>
    </location>
</feature>
<evidence type="ECO:0000256" key="10">
    <source>
        <dbReference type="SAM" id="Phobius"/>
    </source>
</evidence>
<name>A0A1I8N5N5_MUSDO</name>
<evidence type="ECO:0000313" key="15">
    <source>
        <dbReference type="RefSeq" id="XP_058982145.1"/>
    </source>
</evidence>
<evidence type="ECO:0000256" key="1">
    <source>
        <dbReference type="ARBA" id="ARBA00004141"/>
    </source>
</evidence>
<comment type="subcellular location">
    <subcellularLocation>
        <location evidence="1">Membrane</location>
        <topology evidence="1">Multi-pass membrane protein</topology>
    </subcellularLocation>
</comment>
<keyword evidence="4 10" id="KW-1133">Transmembrane helix</keyword>
<feature type="region of interest" description="Disordered" evidence="9">
    <location>
        <begin position="501"/>
        <end position="523"/>
    </location>
</feature>
<dbReference type="Gene3D" id="1.10.287.70">
    <property type="match status" value="1"/>
</dbReference>
<feature type="transmembrane region" description="Helical" evidence="10">
    <location>
        <begin position="663"/>
        <end position="682"/>
    </location>
</feature>
<keyword evidence="5 8" id="KW-0406">Ion transport</keyword>
<reference evidence="14 15" key="2">
    <citation type="submission" date="2025-05" db="UniProtKB">
        <authorList>
            <consortium name="RefSeq"/>
        </authorList>
    </citation>
    <scope>IDENTIFICATION</scope>
    <source>
        <strain evidence="14 15">Aabys</strain>
        <tissue evidence="14 15">Whole body</tissue>
    </source>
</reference>
<evidence type="ECO:0000256" key="5">
    <source>
        <dbReference type="ARBA" id="ARBA00023065"/>
    </source>
</evidence>
<keyword evidence="13" id="KW-1185">Reference proteome</keyword>
<keyword evidence="7 8" id="KW-0407">Ion channel</keyword>
<dbReference type="GO" id="GO:0030322">
    <property type="term" value="P:stabilization of membrane potential"/>
    <property type="evidence" value="ECO:0007669"/>
    <property type="project" value="TreeGrafter"/>
</dbReference>
<dbReference type="EnsemblMetazoa" id="MDOA011803-RA">
    <property type="protein sequence ID" value="MDOA011803-PA"/>
    <property type="gene ID" value="MDOA011803"/>
</dbReference>
<feature type="transmembrane region" description="Helical" evidence="10">
    <location>
        <begin position="694"/>
        <end position="711"/>
    </location>
</feature>
<feature type="region of interest" description="Disordered" evidence="9">
    <location>
        <begin position="459"/>
        <end position="483"/>
    </location>
</feature>
<feature type="transmembrane region" description="Helical" evidence="10">
    <location>
        <begin position="859"/>
        <end position="882"/>
    </location>
</feature>
<keyword evidence="3 8" id="KW-0812">Transmembrane</keyword>
<feature type="transmembrane region" description="Helical" evidence="10">
    <location>
        <begin position="574"/>
        <end position="593"/>
    </location>
</feature>
<dbReference type="InterPro" id="IPR003280">
    <property type="entry name" value="2pore_dom_K_chnl"/>
</dbReference>
<evidence type="ECO:0000256" key="9">
    <source>
        <dbReference type="SAM" id="MobiDB-lite"/>
    </source>
</evidence>
<dbReference type="SUPFAM" id="SSF81324">
    <property type="entry name" value="Voltage-gated potassium channels"/>
    <property type="match status" value="2"/>
</dbReference>
<comment type="similarity">
    <text evidence="8">Belongs to the two pore domain potassium channel (TC 1.A.1.8) family.</text>
</comment>
<evidence type="ECO:0000313" key="13">
    <source>
        <dbReference type="Proteomes" id="UP001652621"/>
    </source>
</evidence>
<evidence type="ECO:0000313" key="12">
    <source>
        <dbReference type="EnsemblMetazoa" id="MDOA011803-PA"/>
    </source>
</evidence>
<feature type="compositionally biased region" description="Basic residues" evidence="9">
    <location>
        <begin position="16"/>
        <end position="25"/>
    </location>
</feature>
<dbReference type="PRINTS" id="PR01333">
    <property type="entry name" value="2POREKCHANEL"/>
</dbReference>
<evidence type="ECO:0000256" key="2">
    <source>
        <dbReference type="ARBA" id="ARBA00022448"/>
    </source>
</evidence>
<evidence type="ECO:0000256" key="6">
    <source>
        <dbReference type="ARBA" id="ARBA00023136"/>
    </source>
</evidence>
<feature type="compositionally biased region" description="Basic and acidic residues" evidence="9">
    <location>
        <begin position="26"/>
        <end position="43"/>
    </location>
</feature>
<dbReference type="Proteomes" id="UP001652621">
    <property type="component" value="Unplaced"/>
</dbReference>
<dbReference type="VEuPathDB" id="VectorBase:MDOMA2_014438"/>
<evidence type="ECO:0000256" key="4">
    <source>
        <dbReference type="ARBA" id="ARBA00022989"/>
    </source>
</evidence>
<dbReference type="RefSeq" id="XP_058982145.1">
    <property type="nucleotide sequence ID" value="XM_059126162.1"/>
</dbReference>
<evidence type="ECO:0000313" key="14">
    <source>
        <dbReference type="RefSeq" id="XP_058982143.1"/>
    </source>
</evidence>
<dbReference type="GO" id="GO:0015271">
    <property type="term" value="F:outward rectifier potassium channel activity"/>
    <property type="evidence" value="ECO:0007669"/>
    <property type="project" value="TreeGrafter"/>
</dbReference>
<evidence type="ECO:0000256" key="7">
    <source>
        <dbReference type="ARBA" id="ARBA00023303"/>
    </source>
</evidence>
<keyword evidence="6 10" id="KW-0472">Membrane</keyword>
<proteinExistence type="inferred from homology"/>
<dbReference type="PANTHER" id="PTHR11003:SF335">
    <property type="entry name" value="POTASSIUM CHANNEL DOMAIN-CONTAINING PROTEIN"/>
    <property type="match status" value="1"/>
</dbReference>
<dbReference type="OrthoDB" id="297496at2759"/>
<feature type="compositionally biased region" description="Polar residues" evidence="9">
    <location>
        <begin position="123"/>
        <end position="138"/>
    </location>
</feature>
<protein>
    <submittedName>
        <fullName evidence="14 15">Uncharacterized protein LOC101889854</fullName>
    </submittedName>
</protein>
<feature type="transmembrane region" description="Helical" evidence="10">
    <location>
        <begin position="808"/>
        <end position="829"/>
    </location>
</feature>
<dbReference type="RefSeq" id="XP_058982143.1">
    <property type="nucleotide sequence ID" value="XM_059126160.1"/>
</dbReference>
<feature type="compositionally biased region" description="Basic and acidic residues" evidence="9">
    <location>
        <begin position="371"/>
        <end position="386"/>
    </location>
</feature>
<dbReference type="eggNOG" id="KOG1418">
    <property type="taxonomic scope" value="Eukaryota"/>
</dbReference>
<evidence type="ECO:0000256" key="8">
    <source>
        <dbReference type="RuleBase" id="RU003857"/>
    </source>
</evidence>
<dbReference type="GO" id="GO:0005886">
    <property type="term" value="C:plasma membrane"/>
    <property type="evidence" value="ECO:0007669"/>
    <property type="project" value="TreeGrafter"/>
</dbReference>
<evidence type="ECO:0000259" key="11">
    <source>
        <dbReference type="Pfam" id="PF07885"/>
    </source>
</evidence>
<dbReference type="Pfam" id="PF07885">
    <property type="entry name" value="Ion_trans_2"/>
    <property type="match status" value="2"/>
</dbReference>
<organism evidence="12">
    <name type="scientific">Musca domestica</name>
    <name type="common">House fly</name>
    <dbReference type="NCBI Taxonomy" id="7370"/>
    <lineage>
        <taxon>Eukaryota</taxon>
        <taxon>Metazoa</taxon>
        <taxon>Ecdysozoa</taxon>
        <taxon>Arthropoda</taxon>
        <taxon>Hexapoda</taxon>
        <taxon>Insecta</taxon>
        <taxon>Pterygota</taxon>
        <taxon>Neoptera</taxon>
        <taxon>Endopterygota</taxon>
        <taxon>Diptera</taxon>
        <taxon>Brachycera</taxon>
        <taxon>Muscomorpha</taxon>
        <taxon>Muscoidea</taxon>
        <taxon>Muscidae</taxon>
        <taxon>Musca</taxon>
    </lineage>
</organism>
<feature type="domain" description="Potassium channel" evidence="11">
    <location>
        <begin position="658"/>
        <end position="716"/>
    </location>
</feature>
<dbReference type="PANTHER" id="PTHR11003">
    <property type="entry name" value="POTASSIUM CHANNEL, SUBFAMILY K"/>
    <property type="match status" value="1"/>
</dbReference>
<feature type="region of interest" description="Disordered" evidence="9">
    <location>
        <begin position="1"/>
        <end position="161"/>
    </location>
</feature>
<feature type="region of interest" description="Disordered" evidence="9">
    <location>
        <begin position="246"/>
        <end position="424"/>
    </location>
</feature>
<keyword evidence="2 8" id="KW-0813">Transport</keyword>
<accession>A0A1I8N5N5</accession>
<evidence type="ECO:0000256" key="3">
    <source>
        <dbReference type="ARBA" id="ARBA00022692"/>
    </source>
</evidence>
<dbReference type="InterPro" id="IPR013099">
    <property type="entry name" value="K_chnl_dom"/>
</dbReference>
<feature type="compositionally biased region" description="Basic and acidic residues" evidence="9">
    <location>
        <begin position="98"/>
        <end position="107"/>
    </location>
</feature>
<feature type="compositionally biased region" description="Polar residues" evidence="9">
    <location>
        <begin position="952"/>
        <end position="964"/>
    </location>
</feature>
<feature type="compositionally biased region" description="Polar residues" evidence="9">
    <location>
        <begin position="344"/>
        <end position="362"/>
    </location>
</feature>
<feature type="domain" description="Potassium channel" evidence="11">
    <location>
        <begin position="813"/>
        <end position="886"/>
    </location>
</feature>
<dbReference type="GO" id="GO:0022841">
    <property type="term" value="F:potassium ion leak channel activity"/>
    <property type="evidence" value="ECO:0007669"/>
    <property type="project" value="TreeGrafter"/>
</dbReference>
<feature type="region of interest" description="Disordered" evidence="9">
    <location>
        <begin position="908"/>
        <end position="1005"/>
    </location>
</feature>
<sequence>MDREYREEPSTSSSSHVRRRRRVGRSMREKTPDASHHRQRSSEDESSFVDGSERSGGGGQLVSMQIRPPQRTLSAHESKILRRRDKTFATASARSHSQPREAEKLSEPEASELIRTVKRSLSMPRNKQLADSSETEMMTSDRALSPEARVARQPQPVQSTADENLSRLEANLRRFEEERKRFESEKRLFELEKRDHKMRYKQMIDSEERKRLLQNYRKLSDRIKLPQDAEERRRLIHSLRLDRTEANVPAPRTLPQRRNRHSGCYEESSTQFSSSENEMMEERMAKQMSPVRRHNSALATASVRGPPPQPPVRKAASRNNSLSPVRQDPGSRKSSLSPMKPASRKTSLSPVRNTLSRNNSLSPVRPARRSKTPEQRAELERKHSLREVQAAQETTSTEVENELRHRKTRRHEPQHDVEVRRKHSLELEKRRASLESQDKVDSGAVPKALPKEHEVVVIKTTPEKKKSPVGEEETKQEQLQIPTSAEKPSFLRRLFGRFRKTKPEVTATTNEPPKEQEQLLAQPQIPKDNEIPDKLFSWAFLKVFLSEARHDWRVMKSNHPQELKEMKKLRNKCFAHTIVLILLIGFGGLMFRYTEGTSEDIYKCEVRKVKRDFIDHLWTVSHNMREEDWKTLARSKLRKFEEELHTMGAMGIRYFPGQRSWNFVNCILYCWTVITTIGYGHITPKTTLGQSLTIAYAIIGIPIFLILLADFGKLFTRIIKFVWGYVRRLYYTGTCRKIRKQQQVRDAMNGVSMMYDAAIRRPSQFFGITAESDVESQISDANRSSHPDTPTSPYPETIVVDDEFNLPISLASILLIGYILVGAFVYHIWEDWTYMEAFYFVFISMSTIGFGDLVPDHPIFMMCSIIYLVFGLALTSMFINVVQIKLSDTFKDASAKIGATIGLGVPSEVGEEDSTVKTPSDLASVHGSRLGTIDEGENEPSSPMPPRPLTSILRNNNRPNSPQESQDELATSDAEAQPPPLLPRRQVSVESPPPPEKKKKRRFFK</sequence>
<gene>
    <name evidence="12" type="primary">101889854</name>
    <name evidence="14 15" type="synonym">LOC101889854</name>
</gene>
<dbReference type="AlphaFoldDB" id="A0A1I8N5N5"/>
<dbReference type="VEuPathDB" id="VectorBase:MDOA011803"/>
<reference evidence="12" key="1">
    <citation type="submission" date="2020-05" db="UniProtKB">
        <authorList>
            <consortium name="EnsemblMetazoa"/>
        </authorList>
    </citation>
    <scope>IDENTIFICATION</scope>
    <source>
        <strain evidence="12">Aabys</strain>
    </source>
</reference>
<feature type="compositionally biased region" description="Basic and acidic residues" evidence="9">
    <location>
        <begin position="411"/>
        <end position="424"/>
    </location>
</feature>